<dbReference type="InterPro" id="IPR039420">
    <property type="entry name" value="WalR-like"/>
</dbReference>
<dbReference type="SUPFAM" id="SSF55073">
    <property type="entry name" value="Nucleotide cyclase"/>
    <property type="match status" value="1"/>
</dbReference>
<evidence type="ECO:0000256" key="7">
    <source>
        <dbReference type="PROSITE-ProRule" id="PRU00169"/>
    </source>
</evidence>
<dbReference type="Pfam" id="PF00990">
    <property type="entry name" value="GGDEF"/>
    <property type="match status" value="1"/>
</dbReference>
<dbReference type="InterPro" id="IPR029787">
    <property type="entry name" value="Nucleotide_cyclase"/>
</dbReference>
<dbReference type="InterPro" id="IPR008207">
    <property type="entry name" value="Sig_transdc_His_kin_Hpt_dom"/>
</dbReference>
<dbReference type="GO" id="GO:0032993">
    <property type="term" value="C:protein-DNA complex"/>
    <property type="evidence" value="ECO:0007669"/>
    <property type="project" value="TreeGrafter"/>
</dbReference>
<feature type="modified residue" description="4-aspartylphosphate" evidence="7">
    <location>
        <position position="428"/>
    </location>
</feature>
<feature type="domain" description="OmpR/PhoB-type" evidence="12">
    <location>
        <begin position="140"/>
        <end position="239"/>
    </location>
</feature>
<reference evidence="13 14" key="1">
    <citation type="journal article" date="2016" name="Biochim. Biophys. Acta">
        <title>Characterization of red-shifted phycobilisomes isolated from the chlorophyll f-containing cyanobacterium Halomicronema hongdechloris.</title>
        <authorList>
            <person name="Li Y."/>
            <person name="Lin Y."/>
            <person name="Garvey C.J."/>
            <person name="Birch D."/>
            <person name="Corkery R.W."/>
            <person name="Loughlin P.C."/>
            <person name="Scheer H."/>
            <person name="Willows R.D."/>
            <person name="Chen M."/>
        </authorList>
    </citation>
    <scope>NUCLEOTIDE SEQUENCE [LARGE SCALE GENOMIC DNA]</scope>
    <source>
        <strain evidence="13 14">C2206</strain>
    </source>
</reference>
<evidence type="ECO:0000259" key="11">
    <source>
        <dbReference type="PROSITE" id="PS50894"/>
    </source>
</evidence>
<feature type="modified residue" description="4-aspartylphosphate" evidence="7">
    <location>
        <position position="67"/>
    </location>
</feature>
<feature type="DNA-binding region" description="OmpR/PhoB-type" evidence="8">
    <location>
        <begin position="140"/>
        <end position="239"/>
    </location>
</feature>
<dbReference type="Pfam" id="PF01627">
    <property type="entry name" value="Hpt"/>
    <property type="match status" value="1"/>
</dbReference>
<feature type="domain" description="Response regulatory" evidence="9">
    <location>
        <begin position="379"/>
        <end position="491"/>
    </location>
</feature>
<keyword evidence="4 8" id="KW-0238">DNA-binding</keyword>
<dbReference type="Pfam" id="PF00486">
    <property type="entry name" value="Trans_reg_C"/>
    <property type="match status" value="1"/>
</dbReference>
<keyword evidence="2" id="KW-0902">Two-component regulatory system</keyword>
<dbReference type="Pfam" id="PF00072">
    <property type="entry name" value="Response_reg"/>
    <property type="match status" value="2"/>
</dbReference>
<dbReference type="GO" id="GO:0000156">
    <property type="term" value="F:phosphorelay response regulator activity"/>
    <property type="evidence" value="ECO:0007669"/>
    <property type="project" value="TreeGrafter"/>
</dbReference>
<evidence type="ECO:0000256" key="4">
    <source>
        <dbReference type="ARBA" id="ARBA00023125"/>
    </source>
</evidence>
<dbReference type="PANTHER" id="PTHR48111">
    <property type="entry name" value="REGULATOR OF RPOS"/>
    <property type="match status" value="1"/>
</dbReference>
<dbReference type="AlphaFoldDB" id="A0A1Z3HIW8"/>
<dbReference type="PROSITE" id="PS51755">
    <property type="entry name" value="OMPR_PHOB"/>
    <property type="match status" value="1"/>
</dbReference>
<dbReference type="Gene3D" id="3.40.50.2300">
    <property type="match status" value="3"/>
</dbReference>
<feature type="domain" description="Response regulatory" evidence="9">
    <location>
        <begin position="500"/>
        <end position="616"/>
    </location>
</feature>
<dbReference type="NCBIfam" id="TIGR00254">
    <property type="entry name" value="GGDEF"/>
    <property type="match status" value="1"/>
</dbReference>
<dbReference type="PROSITE" id="PS50110">
    <property type="entry name" value="RESPONSE_REGULATORY"/>
    <property type="match status" value="3"/>
</dbReference>
<dbReference type="PROSITE" id="PS50894">
    <property type="entry name" value="HPT"/>
    <property type="match status" value="1"/>
</dbReference>
<gene>
    <name evidence="13" type="ORF">XM38_011760</name>
</gene>
<name>A0A1Z3HIW8_9CYAN</name>
<proteinExistence type="predicted"/>
<dbReference type="SMART" id="SM00862">
    <property type="entry name" value="Trans_reg_C"/>
    <property type="match status" value="1"/>
</dbReference>
<dbReference type="Gene3D" id="3.30.70.270">
    <property type="match status" value="1"/>
</dbReference>
<dbReference type="SUPFAM" id="SSF46894">
    <property type="entry name" value="C-terminal effector domain of the bipartite response regulators"/>
    <property type="match status" value="1"/>
</dbReference>
<feature type="domain" description="Response regulatory" evidence="9">
    <location>
        <begin position="18"/>
        <end position="132"/>
    </location>
</feature>
<dbReference type="InterPro" id="IPR036388">
    <property type="entry name" value="WH-like_DNA-bd_sf"/>
</dbReference>
<evidence type="ECO:0000256" key="5">
    <source>
        <dbReference type="ARBA" id="ARBA00023163"/>
    </source>
</evidence>
<dbReference type="Gene3D" id="1.10.10.10">
    <property type="entry name" value="Winged helix-like DNA-binding domain superfamily/Winged helix DNA-binding domain"/>
    <property type="match status" value="1"/>
</dbReference>
<sequence>MPPSSPPSPPPARPSAVKILVVDDDKDTSAALAEALSQHHYQVSVAADGQTALSLAQTWNYDLILLDWLLPSLDGLSVCCELRSHGYQQPILLLTAKDAHADIVAGLDAGADDYVVKPYYLPELLARIRALLRRGNAITDTILHWGDLQLNPIAGEVTYQGQEIALTAKEYQLLELFLRNPQRVFSRSAIIERLWSFEDSPSDNAITVHIKGLRRKLRASGLQDDIIETVYGLGYRLKALPDPWPTPPSISSLTDDTDTRTIQTVLEQHRATFLHRVDTMQRQAQHLRQDATQTPLQSALHQEAHKLAGSLGCFGFPEGTQIARTLEQSLAAESPLADATLTQLLDRLDQLRAILHQPLPSTITAATKSTFSATPLEIPVLLISPNEELVQHIQQEVSPWDVQLMVTVDMEAARQSFASASPQLALLDLNDQPLATVLASVRELSRHMPVVGLLDQQTLEVRVKLIQAGAQAILQSVTPPSQILVTLVQVLNTGLRPAEHLLIVDDDLHILDHLHHILQPWGFHLGLLDHPTHFWTTLEDLVPDLLILDIEMPDISGIELCQAVRNHPHWHDLPVLFLSAHGDPEQIQQSFLAGADDFVRKPVIGPELVARILTRLEHTRSQRQLPYIDDLTGLSNRRRGTEDLQRLLRLAQRQQQEFSLALVAIDPLSACHHQHSHELGNHVLSYLGQLLQQRFRQEDVLCRWNSDTLVVGLYGISQPHARQRLLEVFTAFQQQHFQAEHHAIQAVCRAGLAIFPHHGQSVQTLYQAASAALGRAQATNQCLLLADASSQRLPMPQP</sequence>
<dbReference type="InterPro" id="IPR001867">
    <property type="entry name" value="OmpR/PhoB-type_DNA-bd"/>
</dbReference>
<evidence type="ECO:0000256" key="3">
    <source>
        <dbReference type="ARBA" id="ARBA00023015"/>
    </source>
</evidence>
<dbReference type="InterPro" id="IPR011006">
    <property type="entry name" value="CheY-like_superfamily"/>
</dbReference>
<dbReference type="InterPro" id="IPR036641">
    <property type="entry name" value="HPT_dom_sf"/>
</dbReference>
<evidence type="ECO:0000256" key="8">
    <source>
        <dbReference type="PROSITE-ProRule" id="PRU01091"/>
    </source>
</evidence>
<dbReference type="InterPro" id="IPR043128">
    <property type="entry name" value="Rev_trsase/Diguanyl_cyclase"/>
</dbReference>
<keyword evidence="5" id="KW-0804">Transcription</keyword>
<evidence type="ECO:0000313" key="14">
    <source>
        <dbReference type="Proteomes" id="UP000191901"/>
    </source>
</evidence>
<dbReference type="Gene3D" id="1.20.120.160">
    <property type="entry name" value="HPT domain"/>
    <property type="match status" value="1"/>
</dbReference>
<dbReference type="CDD" id="cd01949">
    <property type="entry name" value="GGDEF"/>
    <property type="match status" value="1"/>
</dbReference>
<evidence type="ECO:0000256" key="1">
    <source>
        <dbReference type="ARBA" id="ARBA00022553"/>
    </source>
</evidence>
<evidence type="ECO:0000313" key="13">
    <source>
        <dbReference type="EMBL" id="ASC70240.1"/>
    </source>
</evidence>
<accession>A0A1Z3HIW8</accession>
<feature type="domain" description="GGDEF" evidence="10">
    <location>
        <begin position="656"/>
        <end position="787"/>
    </location>
</feature>
<dbReference type="Proteomes" id="UP000191901">
    <property type="component" value="Chromosome"/>
</dbReference>
<feature type="modified residue" description="4-aspartylphosphate" evidence="7">
    <location>
        <position position="549"/>
    </location>
</feature>
<evidence type="ECO:0000259" key="10">
    <source>
        <dbReference type="PROSITE" id="PS50887"/>
    </source>
</evidence>
<evidence type="ECO:0000256" key="2">
    <source>
        <dbReference type="ARBA" id="ARBA00023012"/>
    </source>
</evidence>
<keyword evidence="14" id="KW-1185">Reference proteome</keyword>
<dbReference type="GO" id="GO:0000976">
    <property type="term" value="F:transcription cis-regulatory region binding"/>
    <property type="evidence" value="ECO:0007669"/>
    <property type="project" value="TreeGrafter"/>
</dbReference>
<dbReference type="KEGG" id="hhg:XM38_011760"/>
<feature type="domain" description="HPt" evidence="11">
    <location>
        <begin position="265"/>
        <end position="362"/>
    </location>
</feature>
<dbReference type="RefSeq" id="WP_088429302.1">
    <property type="nucleotide sequence ID" value="NZ_CP021983.2"/>
</dbReference>
<dbReference type="CDD" id="cd17574">
    <property type="entry name" value="REC_OmpR"/>
    <property type="match status" value="1"/>
</dbReference>
<dbReference type="SMART" id="SM00267">
    <property type="entry name" value="GGDEF"/>
    <property type="match status" value="1"/>
</dbReference>
<dbReference type="OrthoDB" id="516439at2"/>
<dbReference type="InterPro" id="IPR001789">
    <property type="entry name" value="Sig_transdc_resp-reg_receiver"/>
</dbReference>
<keyword evidence="1 7" id="KW-0597">Phosphoprotein</keyword>
<dbReference type="CDD" id="cd00156">
    <property type="entry name" value="REC"/>
    <property type="match status" value="1"/>
</dbReference>
<feature type="modified residue" description="Phosphohistidine" evidence="6">
    <location>
        <position position="305"/>
    </location>
</feature>
<dbReference type="PROSITE" id="PS50887">
    <property type="entry name" value="GGDEF"/>
    <property type="match status" value="1"/>
</dbReference>
<dbReference type="SUPFAM" id="SSF47226">
    <property type="entry name" value="Histidine-containing phosphotransfer domain, HPT domain"/>
    <property type="match status" value="1"/>
</dbReference>
<dbReference type="SUPFAM" id="SSF52172">
    <property type="entry name" value="CheY-like"/>
    <property type="match status" value="3"/>
</dbReference>
<evidence type="ECO:0000259" key="12">
    <source>
        <dbReference type="PROSITE" id="PS51755"/>
    </source>
</evidence>
<dbReference type="Gene3D" id="6.10.250.690">
    <property type="match status" value="1"/>
</dbReference>
<dbReference type="GO" id="GO:0005829">
    <property type="term" value="C:cytosol"/>
    <property type="evidence" value="ECO:0007669"/>
    <property type="project" value="TreeGrafter"/>
</dbReference>
<dbReference type="GO" id="GO:0006355">
    <property type="term" value="P:regulation of DNA-templated transcription"/>
    <property type="evidence" value="ECO:0007669"/>
    <property type="project" value="InterPro"/>
</dbReference>
<dbReference type="EMBL" id="CP021983">
    <property type="protein sequence ID" value="ASC70240.1"/>
    <property type="molecule type" value="Genomic_DNA"/>
</dbReference>
<keyword evidence="3" id="KW-0805">Transcription regulation</keyword>
<protein>
    <submittedName>
        <fullName evidence="13">Two-component system response regulator/CreB family protein</fullName>
    </submittedName>
</protein>
<dbReference type="CDD" id="cd00383">
    <property type="entry name" value="trans_reg_C"/>
    <property type="match status" value="1"/>
</dbReference>
<evidence type="ECO:0000259" key="9">
    <source>
        <dbReference type="PROSITE" id="PS50110"/>
    </source>
</evidence>
<evidence type="ECO:0000256" key="6">
    <source>
        <dbReference type="PROSITE-ProRule" id="PRU00110"/>
    </source>
</evidence>
<dbReference type="InterPro" id="IPR000160">
    <property type="entry name" value="GGDEF_dom"/>
</dbReference>
<dbReference type="InterPro" id="IPR016032">
    <property type="entry name" value="Sig_transdc_resp-reg_C-effctor"/>
</dbReference>
<organism evidence="13 14">
    <name type="scientific">Halomicronema hongdechloris C2206</name>
    <dbReference type="NCBI Taxonomy" id="1641165"/>
    <lineage>
        <taxon>Bacteria</taxon>
        <taxon>Bacillati</taxon>
        <taxon>Cyanobacteriota</taxon>
        <taxon>Cyanophyceae</taxon>
        <taxon>Nodosilineales</taxon>
        <taxon>Nodosilineaceae</taxon>
        <taxon>Halomicronema</taxon>
    </lineage>
</organism>
<dbReference type="FunFam" id="3.40.50.2300:FF:000001">
    <property type="entry name" value="DNA-binding response regulator PhoB"/>
    <property type="match status" value="1"/>
</dbReference>
<dbReference type="SMART" id="SM00448">
    <property type="entry name" value="REC"/>
    <property type="match status" value="2"/>
</dbReference>
<dbReference type="PANTHER" id="PTHR48111:SF15">
    <property type="entry name" value="OMPR SUBFAMILY"/>
    <property type="match status" value="1"/>
</dbReference>